<keyword evidence="9" id="KW-0802">TPR repeat</keyword>
<dbReference type="SMART" id="SM00028">
    <property type="entry name" value="TPR"/>
    <property type="match status" value="4"/>
</dbReference>
<feature type="repeat" description="TPR" evidence="9">
    <location>
        <begin position="593"/>
        <end position="626"/>
    </location>
</feature>
<evidence type="ECO:0000256" key="7">
    <source>
        <dbReference type="ARBA" id="ARBA00047899"/>
    </source>
</evidence>
<reference evidence="13" key="1">
    <citation type="submission" date="2021-05" db="EMBL/GenBank/DDBJ databases">
        <authorList>
            <person name="Pietrasiak N."/>
            <person name="Ward R."/>
            <person name="Stajich J.E."/>
            <person name="Kurbessoian T."/>
        </authorList>
    </citation>
    <scope>NUCLEOTIDE SEQUENCE</scope>
    <source>
        <strain evidence="13">CPER-KK1</strain>
    </source>
</reference>
<protein>
    <recommendedName>
        <fullName evidence="1">non-specific serine/threonine protein kinase</fullName>
        <ecNumber evidence="1">2.7.11.1</ecNumber>
    </recommendedName>
</protein>
<dbReference type="PANTHER" id="PTHR24363">
    <property type="entry name" value="SERINE/THREONINE PROTEIN KINASE"/>
    <property type="match status" value="1"/>
</dbReference>
<accession>A0A951PNM4</accession>
<dbReference type="EC" id="2.7.11.1" evidence="1"/>
<comment type="caution">
    <text evidence="13">The sequence shown here is derived from an EMBL/GenBank/DDBJ whole genome shotgun (WGS) entry which is preliminary data.</text>
</comment>
<gene>
    <name evidence="13" type="ORF">KME25_18815</name>
</gene>
<feature type="repeat" description="TPR" evidence="9">
    <location>
        <begin position="627"/>
        <end position="660"/>
    </location>
</feature>
<dbReference type="SUPFAM" id="SSF48452">
    <property type="entry name" value="TPR-like"/>
    <property type="match status" value="1"/>
</dbReference>
<dbReference type="InterPro" id="IPR000719">
    <property type="entry name" value="Prot_kinase_dom"/>
</dbReference>
<evidence type="ECO:0000256" key="3">
    <source>
        <dbReference type="ARBA" id="ARBA00022679"/>
    </source>
</evidence>
<dbReference type="CDD" id="cd14014">
    <property type="entry name" value="STKc_PknB_like"/>
    <property type="match status" value="1"/>
</dbReference>
<dbReference type="SMART" id="SM00220">
    <property type="entry name" value="S_TKc"/>
    <property type="match status" value="1"/>
</dbReference>
<dbReference type="Pfam" id="PF00069">
    <property type="entry name" value="Pkinase"/>
    <property type="match status" value="1"/>
</dbReference>
<dbReference type="Gene3D" id="1.25.40.10">
    <property type="entry name" value="Tetratricopeptide repeat domain"/>
    <property type="match status" value="2"/>
</dbReference>
<feature type="region of interest" description="Disordered" evidence="11">
    <location>
        <begin position="287"/>
        <end position="398"/>
    </location>
</feature>
<feature type="compositionally biased region" description="Polar residues" evidence="11">
    <location>
        <begin position="336"/>
        <end position="386"/>
    </location>
</feature>
<feature type="compositionally biased region" description="Polar residues" evidence="11">
    <location>
        <begin position="314"/>
        <end position="327"/>
    </location>
</feature>
<feature type="domain" description="Protein kinase" evidence="12">
    <location>
        <begin position="22"/>
        <end position="285"/>
    </location>
</feature>
<proteinExistence type="predicted"/>
<evidence type="ECO:0000256" key="4">
    <source>
        <dbReference type="ARBA" id="ARBA00022741"/>
    </source>
</evidence>
<sequence>MGLNLLRLFQTTDPDKPLGGRYKIVSELGAGGFGQTFLAEDLHLPGHPPCVVKQLKPQVSDAAGLQTARRLFDIEAQVLYQLGNHDQIPRLLAHFEDNQEFYLAQELIEGEPLTQEFVGGRLWQEERVIALLQDLLQVLAFVHQQHVIHRDIKPSNLIRRKHDRRIVLIDFGAVKQASTQVVSPQSGQTKTISIGTQGYTPKEQLGGNPRFSSDVYAVGIIGIQALTGIHPRRLQENPQTGEIEWRNHAEQVSPELAAFIDQMVRYDFRVRYPTAAEALEALRNLSATPTNAEPPTQEWPEATSGLPLPLQPTGEATGTSGDSTPTNIWVYKEASVQPQPTSEATGTSGDSTPTNIWVPTEPSVQPQPTGQGIGSTNSRQQSQHLNSSGSSTPTVTTPSVAHRRSIKLLPILGVLVAVGAIALLAKTLLSPEFTNQIADAIASRLGELRTNPENRSAQKPLLRSPGDSATESPTSSDDNSTSPSPDNSAAESPTPNSTDKPTSSSPSRSTTAKPTPSPTQPTTKPTPSLVQPTAKPTASPAQAPATPVPPRSEPQQEDAQTYWNSCYNLNIQQQYAKAIAACDQALALNPNYPEALWSKGFALDQQKQHQEALALYQQATTLKPDFAEAWSNQGGALLLLNRPEEAIAAYEQATALKPNLAAAWRDRGAALLELGRVDEAISSLQKALQIEPNDEYAVNLFMKAKIRRGRL</sequence>
<dbReference type="PROSITE" id="PS00107">
    <property type="entry name" value="PROTEIN_KINASE_ATP"/>
    <property type="match status" value="1"/>
</dbReference>
<dbReference type="GO" id="GO:0004674">
    <property type="term" value="F:protein serine/threonine kinase activity"/>
    <property type="evidence" value="ECO:0007669"/>
    <property type="project" value="UniProtKB-KW"/>
</dbReference>
<evidence type="ECO:0000256" key="1">
    <source>
        <dbReference type="ARBA" id="ARBA00012513"/>
    </source>
</evidence>
<evidence type="ECO:0000256" key="11">
    <source>
        <dbReference type="SAM" id="MobiDB-lite"/>
    </source>
</evidence>
<keyword evidence="6 10" id="KW-0067">ATP-binding</keyword>
<feature type="compositionally biased region" description="Low complexity" evidence="11">
    <location>
        <begin position="387"/>
        <end position="398"/>
    </location>
</feature>
<dbReference type="AlphaFoldDB" id="A0A951PNM4"/>
<dbReference type="Gene3D" id="1.10.510.10">
    <property type="entry name" value="Transferase(Phosphotransferase) domain 1"/>
    <property type="match status" value="1"/>
</dbReference>
<comment type="catalytic activity">
    <reaction evidence="7">
        <text>L-threonyl-[protein] + ATP = O-phospho-L-threonyl-[protein] + ADP + H(+)</text>
        <dbReference type="Rhea" id="RHEA:46608"/>
        <dbReference type="Rhea" id="RHEA-COMP:11060"/>
        <dbReference type="Rhea" id="RHEA-COMP:11605"/>
        <dbReference type="ChEBI" id="CHEBI:15378"/>
        <dbReference type="ChEBI" id="CHEBI:30013"/>
        <dbReference type="ChEBI" id="CHEBI:30616"/>
        <dbReference type="ChEBI" id="CHEBI:61977"/>
        <dbReference type="ChEBI" id="CHEBI:456216"/>
        <dbReference type="EC" id="2.7.11.1"/>
    </reaction>
</comment>
<dbReference type="InterPro" id="IPR019734">
    <property type="entry name" value="TPR_rpt"/>
</dbReference>
<feature type="region of interest" description="Disordered" evidence="11">
    <location>
        <begin position="449"/>
        <end position="558"/>
    </location>
</feature>
<dbReference type="Proteomes" id="UP000753908">
    <property type="component" value="Unassembled WGS sequence"/>
</dbReference>
<evidence type="ECO:0000313" key="13">
    <source>
        <dbReference type="EMBL" id="MBW4546476.1"/>
    </source>
</evidence>
<dbReference type="InterPro" id="IPR017441">
    <property type="entry name" value="Protein_kinase_ATP_BS"/>
</dbReference>
<dbReference type="SUPFAM" id="SSF56112">
    <property type="entry name" value="Protein kinase-like (PK-like)"/>
    <property type="match status" value="1"/>
</dbReference>
<keyword evidence="3" id="KW-0808">Transferase</keyword>
<dbReference type="Gene3D" id="3.30.200.20">
    <property type="entry name" value="Phosphorylase Kinase, domain 1"/>
    <property type="match status" value="1"/>
</dbReference>
<dbReference type="PANTHER" id="PTHR24363:SF0">
    <property type="entry name" value="SERINE_THREONINE KINASE LIKE DOMAIN CONTAINING 1"/>
    <property type="match status" value="1"/>
</dbReference>
<feature type="repeat" description="TPR" evidence="9">
    <location>
        <begin position="661"/>
        <end position="694"/>
    </location>
</feature>
<dbReference type="Pfam" id="PF13432">
    <property type="entry name" value="TPR_16"/>
    <property type="match status" value="1"/>
</dbReference>
<feature type="compositionally biased region" description="Low complexity" evidence="11">
    <location>
        <begin position="472"/>
        <end position="545"/>
    </location>
</feature>
<dbReference type="Pfam" id="PF13371">
    <property type="entry name" value="TPR_9"/>
    <property type="match status" value="1"/>
</dbReference>
<dbReference type="PROSITE" id="PS50005">
    <property type="entry name" value="TPR"/>
    <property type="match status" value="3"/>
</dbReference>
<keyword evidence="4 10" id="KW-0547">Nucleotide-binding</keyword>
<organism evidence="13 14">
    <name type="scientific">Symplocastrum torsivum CPER-KK1</name>
    <dbReference type="NCBI Taxonomy" id="450513"/>
    <lineage>
        <taxon>Bacteria</taxon>
        <taxon>Bacillati</taxon>
        <taxon>Cyanobacteriota</taxon>
        <taxon>Cyanophyceae</taxon>
        <taxon>Oscillatoriophycideae</taxon>
        <taxon>Oscillatoriales</taxon>
        <taxon>Microcoleaceae</taxon>
        <taxon>Symplocastrum</taxon>
    </lineage>
</organism>
<evidence type="ECO:0000256" key="8">
    <source>
        <dbReference type="ARBA" id="ARBA00048679"/>
    </source>
</evidence>
<evidence type="ECO:0000256" key="5">
    <source>
        <dbReference type="ARBA" id="ARBA00022777"/>
    </source>
</evidence>
<evidence type="ECO:0000256" key="10">
    <source>
        <dbReference type="PROSITE-ProRule" id="PRU10141"/>
    </source>
</evidence>
<name>A0A951PNM4_9CYAN</name>
<dbReference type="EMBL" id="JAHHIF010000025">
    <property type="protein sequence ID" value="MBW4546476.1"/>
    <property type="molecule type" value="Genomic_DNA"/>
</dbReference>
<evidence type="ECO:0000256" key="9">
    <source>
        <dbReference type="PROSITE-ProRule" id="PRU00339"/>
    </source>
</evidence>
<keyword evidence="5" id="KW-0418">Kinase</keyword>
<dbReference type="PROSITE" id="PS50293">
    <property type="entry name" value="TPR_REGION"/>
    <property type="match status" value="1"/>
</dbReference>
<dbReference type="PROSITE" id="PS50011">
    <property type="entry name" value="PROTEIN_KINASE_DOM"/>
    <property type="match status" value="1"/>
</dbReference>
<dbReference type="InterPro" id="IPR011009">
    <property type="entry name" value="Kinase-like_dom_sf"/>
</dbReference>
<feature type="binding site" evidence="10">
    <location>
        <position position="53"/>
    </location>
    <ligand>
        <name>ATP</name>
        <dbReference type="ChEBI" id="CHEBI:30616"/>
    </ligand>
</feature>
<evidence type="ECO:0000256" key="2">
    <source>
        <dbReference type="ARBA" id="ARBA00022527"/>
    </source>
</evidence>
<evidence type="ECO:0000256" key="6">
    <source>
        <dbReference type="ARBA" id="ARBA00022840"/>
    </source>
</evidence>
<dbReference type="GO" id="GO:0005524">
    <property type="term" value="F:ATP binding"/>
    <property type="evidence" value="ECO:0007669"/>
    <property type="project" value="UniProtKB-UniRule"/>
</dbReference>
<keyword evidence="2" id="KW-0723">Serine/threonine-protein kinase</keyword>
<comment type="catalytic activity">
    <reaction evidence="8">
        <text>L-seryl-[protein] + ATP = O-phospho-L-seryl-[protein] + ADP + H(+)</text>
        <dbReference type="Rhea" id="RHEA:17989"/>
        <dbReference type="Rhea" id="RHEA-COMP:9863"/>
        <dbReference type="Rhea" id="RHEA-COMP:11604"/>
        <dbReference type="ChEBI" id="CHEBI:15378"/>
        <dbReference type="ChEBI" id="CHEBI:29999"/>
        <dbReference type="ChEBI" id="CHEBI:30616"/>
        <dbReference type="ChEBI" id="CHEBI:83421"/>
        <dbReference type="ChEBI" id="CHEBI:456216"/>
        <dbReference type="EC" id="2.7.11.1"/>
    </reaction>
</comment>
<evidence type="ECO:0000313" key="14">
    <source>
        <dbReference type="Proteomes" id="UP000753908"/>
    </source>
</evidence>
<dbReference type="InterPro" id="IPR011990">
    <property type="entry name" value="TPR-like_helical_dom_sf"/>
</dbReference>
<evidence type="ECO:0000259" key="12">
    <source>
        <dbReference type="PROSITE" id="PS50011"/>
    </source>
</evidence>
<reference evidence="13" key="2">
    <citation type="journal article" date="2022" name="Microbiol. Resour. Announc.">
        <title>Metagenome Sequencing to Explore Phylogenomics of Terrestrial Cyanobacteria.</title>
        <authorList>
            <person name="Ward R.D."/>
            <person name="Stajich J.E."/>
            <person name="Johansen J.R."/>
            <person name="Huntemann M."/>
            <person name="Clum A."/>
            <person name="Foster B."/>
            <person name="Foster B."/>
            <person name="Roux S."/>
            <person name="Palaniappan K."/>
            <person name="Varghese N."/>
            <person name="Mukherjee S."/>
            <person name="Reddy T.B.K."/>
            <person name="Daum C."/>
            <person name="Copeland A."/>
            <person name="Chen I.A."/>
            <person name="Ivanova N.N."/>
            <person name="Kyrpides N.C."/>
            <person name="Shapiro N."/>
            <person name="Eloe-Fadrosh E.A."/>
            <person name="Pietrasiak N."/>
        </authorList>
    </citation>
    <scope>NUCLEOTIDE SEQUENCE</scope>
    <source>
        <strain evidence="13">CPER-KK1</strain>
    </source>
</reference>